<dbReference type="Proteomes" id="UP000294241">
    <property type="component" value="Unassembled WGS sequence"/>
</dbReference>
<dbReference type="Pfam" id="PF12728">
    <property type="entry name" value="HTH_17"/>
    <property type="match status" value="1"/>
</dbReference>
<sequence>MNTNATHSEMPTLLTPADAATILHVPVKTLARWRFENSHLPYVTLGRKVLYRESDLVDFVARNVHEVIQ</sequence>
<reference evidence="4" key="3">
    <citation type="submission" date="2020-02" db="EMBL/GenBank/DDBJ databases">
        <title>The Isolation and identification of Lactobacillus and Bifidobacterium species from dairy as potential probiotics for calf scour mitigation.</title>
        <authorList>
            <person name="Dhadda K."/>
            <person name="Guan L."/>
            <person name="Chen Y."/>
            <person name="Malmuthuge N."/>
        </authorList>
    </citation>
    <scope>NUCLEOTIDE SEQUENCE</scope>
    <source>
        <strain evidence="4">B1</strain>
    </source>
</reference>
<evidence type="ECO:0000259" key="1">
    <source>
        <dbReference type="Pfam" id="PF12728"/>
    </source>
</evidence>
<proteinExistence type="predicted"/>
<dbReference type="EMBL" id="SHST01000001">
    <property type="protein sequence ID" value="TCF41648.1"/>
    <property type="molecule type" value="Genomic_DNA"/>
</dbReference>
<evidence type="ECO:0000313" key="2">
    <source>
        <dbReference type="EMBL" id="TCF41648.1"/>
    </source>
</evidence>
<dbReference type="RefSeq" id="WP_025220940.1">
    <property type="nucleotide sequence ID" value="NZ_CP049770.1"/>
</dbReference>
<reference evidence="2" key="2">
    <citation type="submission" date="2019-02" db="EMBL/GenBank/DDBJ databases">
        <authorList>
            <person name="Odamaki T."/>
        </authorList>
    </citation>
    <scope>NUCLEOTIDE SEQUENCE</scope>
    <source>
        <strain evidence="2">MCC10100</strain>
        <strain evidence="3">MCC10119</strain>
    </source>
</reference>
<feature type="domain" description="Helix-turn-helix" evidence="1">
    <location>
        <begin position="13"/>
        <end position="63"/>
    </location>
</feature>
<name>A0A0M0VJ17_BIFLL</name>
<accession>A0A0M0VJ17</accession>
<gene>
    <name evidence="4" type="ORF">G8B11_10800</name>
    <name evidence="2" type="ORF">MCC10100_0003</name>
    <name evidence="3" type="ORF">MCC10119_0067</name>
</gene>
<protein>
    <submittedName>
        <fullName evidence="4">Helix-turn-helix domain-containing protein</fullName>
    </submittedName>
</protein>
<organism evidence="2 6">
    <name type="scientific">Bifidobacterium longum subsp. longum</name>
    <dbReference type="NCBI Taxonomy" id="1679"/>
    <lineage>
        <taxon>Bacteria</taxon>
        <taxon>Bacillati</taxon>
        <taxon>Actinomycetota</taxon>
        <taxon>Actinomycetes</taxon>
        <taxon>Bifidobacteriales</taxon>
        <taxon>Bifidobacteriaceae</taxon>
        <taxon>Bifidobacterium</taxon>
    </lineage>
</organism>
<dbReference type="InterPro" id="IPR009061">
    <property type="entry name" value="DNA-bd_dom_put_sf"/>
</dbReference>
<evidence type="ECO:0000313" key="6">
    <source>
        <dbReference type="Proteomes" id="UP000294241"/>
    </source>
</evidence>
<evidence type="ECO:0000313" key="5">
    <source>
        <dbReference type="Proteomes" id="UP000292729"/>
    </source>
</evidence>
<dbReference type="Proteomes" id="UP000829452">
    <property type="component" value="Chromosome"/>
</dbReference>
<evidence type="ECO:0000313" key="3">
    <source>
        <dbReference type="EMBL" id="TCF73343.1"/>
    </source>
</evidence>
<reference evidence="5 6" key="1">
    <citation type="journal article" date="2018" name="Sci. Rep.">
        <title>Genomic diversity and distribution of Bifidobacterium longum subsp. longum across the human lifespan.</title>
        <authorList>
            <person name="Odamaki T."/>
            <person name="Bottacini F."/>
            <person name="Kato K."/>
            <person name="Mitsuyama E."/>
            <person name="Yoshida K."/>
            <person name="Horigome A."/>
            <person name="Xiao J.Z."/>
            <person name="van Sinderen D."/>
        </authorList>
    </citation>
    <scope>NUCLEOTIDE SEQUENCE [LARGE SCALE GENOMIC DNA]</scope>
    <source>
        <strain evidence="2 6">MCC10100</strain>
        <strain evidence="3 5">MCC10119</strain>
    </source>
</reference>
<dbReference type="Proteomes" id="UP000292729">
    <property type="component" value="Unassembled WGS sequence"/>
</dbReference>
<evidence type="ECO:0000313" key="4">
    <source>
        <dbReference type="EMBL" id="UNL82684.1"/>
    </source>
</evidence>
<dbReference type="AlphaFoldDB" id="A0A0M0VJ17"/>
<dbReference type="EMBL" id="CP049772">
    <property type="protein sequence ID" value="UNL82684.1"/>
    <property type="molecule type" value="Genomic_DNA"/>
</dbReference>
<dbReference type="EMBL" id="SHTI01000002">
    <property type="protein sequence ID" value="TCF73343.1"/>
    <property type="molecule type" value="Genomic_DNA"/>
</dbReference>
<dbReference type="SUPFAM" id="SSF46955">
    <property type="entry name" value="Putative DNA-binding domain"/>
    <property type="match status" value="1"/>
</dbReference>
<dbReference type="InterPro" id="IPR041657">
    <property type="entry name" value="HTH_17"/>
</dbReference>